<proteinExistence type="predicted"/>
<organism evidence="2 3">
    <name type="scientific">Pseudomonas syringae pv. ribicola</name>
    <dbReference type="NCBI Taxonomy" id="55398"/>
    <lineage>
        <taxon>Bacteria</taxon>
        <taxon>Pseudomonadati</taxon>
        <taxon>Pseudomonadota</taxon>
        <taxon>Gammaproteobacteria</taxon>
        <taxon>Pseudomonadales</taxon>
        <taxon>Pseudomonadaceae</taxon>
        <taxon>Pseudomonas</taxon>
    </lineage>
</organism>
<dbReference type="InterPro" id="IPR021218">
    <property type="entry name" value="DUF2784"/>
</dbReference>
<evidence type="ECO:0000313" key="2">
    <source>
        <dbReference type="EMBL" id="KPY50807.1"/>
    </source>
</evidence>
<gene>
    <name evidence="2" type="ORF">ALO47_02775</name>
</gene>
<feature type="transmembrane region" description="Helical" evidence="1">
    <location>
        <begin position="97"/>
        <end position="118"/>
    </location>
</feature>
<keyword evidence="1" id="KW-1133">Transmembrane helix</keyword>
<keyword evidence="1" id="KW-0812">Transmembrane</keyword>
<name>A0A0P9ZJS8_PSESI</name>
<dbReference type="AlphaFoldDB" id="A0A0P9ZJS8"/>
<reference evidence="2 3" key="1">
    <citation type="submission" date="2015-09" db="EMBL/GenBank/DDBJ databases">
        <title>Genome announcement of multiple Pseudomonas syringae strains.</title>
        <authorList>
            <person name="Thakur S."/>
            <person name="Wang P.W."/>
            <person name="Gong Y."/>
            <person name="Weir B.S."/>
            <person name="Guttman D.S."/>
        </authorList>
    </citation>
    <scope>NUCLEOTIDE SEQUENCE [LARGE SCALE GENOMIC DNA]</scope>
    <source>
        <strain evidence="2 3">ICMP3882</strain>
    </source>
</reference>
<dbReference type="Pfam" id="PF10861">
    <property type="entry name" value="DUF2784"/>
    <property type="match status" value="1"/>
</dbReference>
<protein>
    <recommendedName>
        <fullName evidence="4">DUF2784 domain-containing protein</fullName>
    </recommendedName>
</protein>
<keyword evidence="1" id="KW-0472">Membrane</keyword>
<sequence length="127" mass="14178">MPMIFRLAADAVVTFHLLFILFVLLGGLLVLRWPWAALLHLPAMIWGAAVEFLHLYCPLTPLENALRSRAGDQGYDGGFIEHYLIPLIYPAGLTPQIQLWLGGIVLLINASVYGALLVRGVRRFRRG</sequence>
<evidence type="ECO:0008006" key="4">
    <source>
        <dbReference type="Google" id="ProtNLM"/>
    </source>
</evidence>
<evidence type="ECO:0000313" key="3">
    <source>
        <dbReference type="Proteomes" id="UP000050554"/>
    </source>
</evidence>
<dbReference type="Proteomes" id="UP000050554">
    <property type="component" value="Unassembled WGS sequence"/>
</dbReference>
<dbReference type="PATRIC" id="fig|55398.3.peg.3514"/>
<comment type="caution">
    <text evidence="2">The sequence shown here is derived from an EMBL/GenBank/DDBJ whole genome shotgun (WGS) entry which is preliminary data.</text>
</comment>
<dbReference type="EMBL" id="LJRF01000026">
    <property type="protein sequence ID" value="KPY50807.1"/>
    <property type="molecule type" value="Genomic_DNA"/>
</dbReference>
<evidence type="ECO:0000256" key="1">
    <source>
        <dbReference type="SAM" id="Phobius"/>
    </source>
</evidence>
<feature type="transmembrane region" description="Helical" evidence="1">
    <location>
        <begin position="12"/>
        <end position="31"/>
    </location>
</feature>
<accession>A0A0P9ZJS8</accession>